<sequence length="618" mass="68041">MKKIFLITTAVITFAAFFAGCKNPAGHNPVPSSPQQGGGSGGGSTPAQITITVAGDEHVILKPEHTFEVEKGKRWDEIESLAKTKIKKYKDNYKFKEWRLTDASGTPLNNSYTTPFDNNETVFVVSEPVMITLSITGDHVDIDPPASITVQKGKTWGEVKDLAKGLLRYHPNYEFKQWRRNGPSGAVLSADNLPLGSDMTIYAEAKQINVTITIKSGGHVQLAADPKITKPYGVTWGAIKNEAKKKITGYDTGFVFASWKKGSTDGVELANSDEFEEDTDVYVTTQAVPVSVGVKVPAATITGQNAAYALPKKNGSDTLWRGVFPSGRTVNLSEYTIGKYEVTVELWKSVYEWAKENGYTFEYDDEEKHYNDAKQPMTDMSWRDCITWCNAYTEMKFGSTEQCVYRKDSETGAAVKDAYTEADDAYCNLAKKGYRLPTEAEWEYAARYQNNNTNAEQYGAVYLTKLDSASGAIKPIGFKGMTGSPDYFADLRKETARVAVFNKYYNGTTFVEQSPAVTGLADVGTKDANALGIFDMSGNAMEWCWDRYSITLSSGAVTDPTGSASSADTERVLRGGNWSLSDKPVTENAVYGCMTGKRDSDSSHNSYDIVGFRLVWKE</sequence>
<dbReference type="Pfam" id="PF03781">
    <property type="entry name" value="FGE-sulfatase"/>
    <property type="match status" value="1"/>
</dbReference>
<name>S3JZ41_TREMA</name>
<dbReference type="RefSeq" id="WP_016525864.1">
    <property type="nucleotide sequence ID" value="NZ_KE332518.1"/>
</dbReference>
<dbReference type="PROSITE" id="PS51257">
    <property type="entry name" value="PROKAR_LIPOPROTEIN"/>
    <property type="match status" value="1"/>
</dbReference>
<dbReference type="SUPFAM" id="SSF56436">
    <property type="entry name" value="C-type lectin-like"/>
    <property type="match status" value="1"/>
</dbReference>
<keyword evidence="2" id="KW-0732">Signal</keyword>
<reference evidence="4 5" key="1">
    <citation type="submission" date="2013-04" db="EMBL/GenBank/DDBJ databases">
        <title>The Genome Sequence of Treponema maltophilum ATCC 51939.</title>
        <authorList>
            <consortium name="The Broad Institute Genomics Platform"/>
            <person name="Earl A."/>
            <person name="Ward D."/>
            <person name="Feldgarden M."/>
            <person name="Gevers D."/>
            <person name="Leonetti C."/>
            <person name="Blanton J.M."/>
            <person name="Dewhirst F.E."/>
            <person name="Izard J."/>
            <person name="Walker B."/>
            <person name="Young S."/>
            <person name="Zeng Q."/>
            <person name="Gargeya S."/>
            <person name="Fitzgerald M."/>
            <person name="Haas B."/>
            <person name="Abouelleil A."/>
            <person name="Allen A.W."/>
            <person name="Alvarado L."/>
            <person name="Arachchi H.M."/>
            <person name="Berlin A.M."/>
            <person name="Chapman S.B."/>
            <person name="Gainer-Dewar J."/>
            <person name="Goldberg J."/>
            <person name="Griggs A."/>
            <person name="Gujja S."/>
            <person name="Hansen M."/>
            <person name="Howarth C."/>
            <person name="Imamovic A."/>
            <person name="Ireland A."/>
            <person name="Larimer J."/>
            <person name="McCowan C."/>
            <person name="Murphy C."/>
            <person name="Pearson M."/>
            <person name="Poon T.W."/>
            <person name="Priest M."/>
            <person name="Roberts A."/>
            <person name="Saif S."/>
            <person name="Shea T."/>
            <person name="Sisk P."/>
            <person name="Sykes S."/>
            <person name="Wortman J."/>
            <person name="Nusbaum C."/>
            <person name="Birren B."/>
        </authorList>
    </citation>
    <scope>NUCLEOTIDE SEQUENCE [LARGE SCALE GENOMIC DNA]</scope>
    <source>
        <strain evidence="4 5">ATCC 51939</strain>
    </source>
</reference>
<accession>S3JZ41</accession>
<evidence type="ECO:0000256" key="2">
    <source>
        <dbReference type="SAM" id="SignalP"/>
    </source>
</evidence>
<feature type="region of interest" description="Disordered" evidence="1">
    <location>
        <begin position="28"/>
        <end position="47"/>
    </location>
</feature>
<evidence type="ECO:0000313" key="5">
    <source>
        <dbReference type="Proteomes" id="UP000014541"/>
    </source>
</evidence>
<protein>
    <recommendedName>
        <fullName evidence="3">Sulfatase-modifying factor enzyme-like domain-containing protein</fullName>
    </recommendedName>
</protein>
<evidence type="ECO:0000256" key="1">
    <source>
        <dbReference type="SAM" id="MobiDB-lite"/>
    </source>
</evidence>
<feature type="chain" id="PRO_5004510954" description="Sulfatase-modifying factor enzyme-like domain-containing protein" evidence="2">
    <location>
        <begin position="22"/>
        <end position="618"/>
    </location>
</feature>
<organism evidence="4 5">
    <name type="scientific">Treponema maltophilum ATCC 51939</name>
    <dbReference type="NCBI Taxonomy" id="1125699"/>
    <lineage>
        <taxon>Bacteria</taxon>
        <taxon>Pseudomonadati</taxon>
        <taxon>Spirochaetota</taxon>
        <taxon>Spirochaetia</taxon>
        <taxon>Spirochaetales</taxon>
        <taxon>Treponemataceae</taxon>
        <taxon>Treponema</taxon>
    </lineage>
</organism>
<dbReference type="PATRIC" id="fig|1125699.3.peg.1608"/>
<proteinExistence type="predicted"/>
<dbReference type="Gene3D" id="3.90.1580.10">
    <property type="entry name" value="paralog of FGE (formylglycine-generating enzyme)"/>
    <property type="match status" value="1"/>
</dbReference>
<gene>
    <name evidence="4" type="ORF">HMPREF9194_01596</name>
</gene>
<dbReference type="STRING" id="1125699.HMPREF9194_01596"/>
<dbReference type="InterPro" id="IPR051043">
    <property type="entry name" value="Sulfatase_Mod_Factor_Kinase"/>
</dbReference>
<keyword evidence="5" id="KW-1185">Reference proteome</keyword>
<dbReference type="EMBL" id="ATFF01000006">
    <property type="protein sequence ID" value="EPF31253.1"/>
    <property type="molecule type" value="Genomic_DNA"/>
</dbReference>
<evidence type="ECO:0000259" key="3">
    <source>
        <dbReference type="Pfam" id="PF03781"/>
    </source>
</evidence>
<comment type="caution">
    <text evidence="4">The sequence shown here is derived from an EMBL/GenBank/DDBJ whole genome shotgun (WGS) entry which is preliminary data.</text>
</comment>
<dbReference type="InterPro" id="IPR005532">
    <property type="entry name" value="SUMF_dom"/>
</dbReference>
<dbReference type="OrthoDB" id="9812707at2"/>
<dbReference type="PANTHER" id="PTHR23150">
    <property type="entry name" value="SULFATASE MODIFYING FACTOR 1, 2"/>
    <property type="match status" value="1"/>
</dbReference>
<evidence type="ECO:0000313" key="4">
    <source>
        <dbReference type="EMBL" id="EPF31253.1"/>
    </source>
</evidence>
<feature type="signal peptide" evidence="2">
    <location>
        <begin position="1"/>
        <end position="21"/>
    </location>
</feature>
<dbReference type="InterPro" id="IPR042095">
    <property type="entry name" value="SUMF_sf"/>
</dbReference>
<dbReference type="InterPro" id="IPR016187">
    <property type="entry name" value="CTDL_fold"/>
</dbReference>
<feature type="domain" description="Sulfatase-modifying factor enzyme-like" evidence="3">
    <location>
        <begin position="328"/>
        <end position="616"/>
    </location>
</feature>
<dbReference type="eggNOG" id="COG1262">
    <property type="taxonomic scope" value="Bacteria"/>
</dbReference>
<dbReference type="PANTHER" id="PTHR23150:SF19">
    <property type="entry name" value="FORMYLGLYCINE-GENERATING ENZYME"/>
    <property type="match status" value="1"/>
</dbReference>
<dbReference type="HOGENOM" id="CLU_012431_1_3_12"/>
<dbReference type="Proteomes" id="UP000014541">
    <property type="component" value="Unassembled WGS sequence"/>
</dbReference>
<dbReference type="GO" id="GO:0120147">
    <property type="term" value="F:formylglycine-generating oxidase activity"/>
    <property type="evidence" value="ECO:0007669"/>
    <property type="project" value="TreeGrafter"/>
</dbReference>
<dbReference type="AlphaFoldDB" id="S3JZ41"/>